<keyword evidence="3" id="KW-0479">Metal-binding</keyword>
<dbReference type="PANTHER" id="PTHR38344">
    <property type="entry name" value="UPF0753 PROTEIN AQ_863"/>
    <property type="match status" value="1"/>
</dbReference>
<sequence length="126" mass="14608">KHNIEETVKSARRVITPLSPISIFAARNPWEEMEHETFDQVAQWFKHVRDIDLYPSHASVMTALENGEIDQKLVETEVQQAIKDYDTSVPKSHIDIYCKNAMRIKDLPTNLITKEAYLKIEVSKLK</sequence>
<keyword evidence="2" id="KW-1003">Cell membrane</keyword>
<dbReference type="PANTHER" id="PTHR38344:SF1">
    <property type="entry name" value="INORGANIC CARBON TRANSPORTER SUBUNIT DABA-RELATED"/>
    <property type="match status" value="1"/>
</dbReference>
<keyword evidence="1" id="KW-0813">Transport</keyword>
<gene>
    <name evidence="6" type="ORF">SFRA_033205</name>
</gene>
<proteinExistence type="predicted"/>
<evidence type="ECO:0000256" key="1">
    <source>
        <dbReference type="ARBA" id="ARBA00022448"/>
    </source>
</evidence>
<reference evidence="6 7" key="1">
    <citation type="journal article" date="2014" name="Genome Announc.">
        <title>Draft Genome Sequence of Streptomyces fradiae ATCC 19609, a Strain Highly Sensitive to Antibiotics.</title>
        <authorList>
            <person name="Bekker O.B."/>
            <person name="Klimina K.M."/>
            <person name="Vatlin A.A."/>
            <person name="Zakharevich N.V."/>
            <person name="Kasianov A.S."/>
            <person name="Danilenko V.N."/>
        </authorList>
    </citation>
    <scope>NUCLEOTIDE SEQUENCE [LARGE SCALE GENOMIC DNA]</scope>
    <source>
        <strain evidence="6 7">ATCC 19609</strain>
    </source>
</reference>
<evidence type="ECO:0000256" key="3">
    <source>
        <dbReference type="ARBA" id="ARBA00022723"/>
    </source>
</evidence>
<evidence type="ECO:0000256" key="2">
    <source>
        <dbReference type="ARBA" id="ARBA00022475"/>
    </source>
</evidence>
<dbReference type="GO" id="GO:0046872">
    <property type="term" value="F:metal ion binding"/>
    <property type="evidence" value="ECO:0007669"/>
    <property type="project" value="UniProtKB-KW"/>
</dbReference>
<dbReference type="InterPro" id="IPR018752">
    <property type="entry name" value="DabA"/>
</dbReference>
<protein>
    <submittedName>
        <fullName evidence="6">DUF2309 family protein</fullName>
    </submittedName>
</protein>
<evidence type="ECO:0000313" key="6">
    <source>
        <dbReference type="EMBL" id="RKM87247.1"/>
    </source>
</evidence>
<evidence type="ECO:0000256" key="5">
    <source>
        <dbReference type="ARBA" id="ARBA00023136"/>
    </source>
</evidence>
<dbReference type="OrthoDB" id="9805101at2"/>
<feature type="non-terminal residue" evidence="6">
    <location>
        <position position="1"/>
    </location>
</feature>
<dbReference type="AlphaFoldDB" id="A0A3R7LHZ8"/>
<dbReference type="Proteomes" id="UP000028058">
    <property type="component" value="Unassembled WGS sequence"/>
</dbReference>
<organism evidence="6 7">
    <name type="scientific">Streptomyces xinghaiensis</name>
    <dbReference type="NCBI Taxonomy" id="1038928"/>
    <lineage>
        <taxon>Bacteria</taxon>
        <taxon>Bacillati</taxon>
        <taxon>Actinomycetota</taxon>
        <taxon>Actinomycetes</taxon>
        <taxon>Kitasatosporales</taxon>
        <taxon>Streptomycetaceae</taxon>
        <taxon>Streptomyces</taxon>
    </lineage>
</organism>
<accession>A0A3R7LHZ8</accession>
<keyword evidence="4" id="KW-0862">Zinc</keyword>
<name>A0A3R7LHZ8_9ACTN</name>
<dbReference type="Pfam" id="PF10070">
    <property type="entry name" value="DabA"/>
    <property type="match status" value="1"/>
</dbReference>
<evidence type="ECO:0000313" key="7">
    <source>
        <dbReference type="Proteomes" id="UP000028058"/>
    </source>
</evidence>
<feature type="non-terminal residue" evidence="6">
    <location>
        <position position="126"/>
    </location>
</feature>
<keyword evidence="7" id="KW-1185">Reference proteome</keyword>
<keyword evidence="5" id="KW-0472">Membrane</keyword>
<dbReference type="EMBL" id="JNAD02000130">
    <property type="protein sequence ID" value="RKM87247.1"/>
    <property type="molecule type" value="Genomic_DNA"/>
</dbReference>
<evidence type="ECO:0000256" key="4">
    <source>
        <dbReference type="ARBA" id="ARBA00022833"/>
    </source>
</evidence>
<comment type="caution">
    <text evidence="6">The sequence shown here is derived from an EMBL/GenBank/DDBJ whole genome shotgun (WGS) entry which is preliminary data.</text>
</comment>